<reference evidence="1" key="1">
    <citation type="submission" date="2021-01" db="EMBL/GenBank/DDBJ databases">
        <title>Whole genome shotgun sequence of Rugosimonospora africana NBRC 104875.</title>
        <authorList>
            <person name="Komaki H."/>
            <person name="Tamura T."/>
        </authorList>
    </citation>
    <scope>NUCLEOTIDE SEQUENCE</scope>
    <source>
        <strain evidence="1">NBRC 104875</strain>
    </source>
</reference>
<evidence type="ECO:0000313" key="2">
    <source>
        <dbReference type="Proteomes" id="UP000642748"/>
    </source>
</evidence>
<dbReference type="AlphaFoldDB" id="A0A8J3VRN0"/>
<comment type="caution">
    <text evidence="1">The sequence shown here is derived from an EMBL/GenBank/DDBJ whole genome shotgun (WGS) entry which is preliminary data.</text>
</comment>
<dbReference type="Proteomes" id="UP000642748">
    <property type="component" value="Unassembled WGS sequence"/>
</dbReference>
<accession>A0A8J3VRN0</accession>
<name>A0A8J3VRN0_9ACTN</name>
<evidence type="ECO:0000313" key="1">
    <source>
        <dbReference type="EMBL" id="GIH16317.1"/>
    </source>
</evidence>
<proteinExistence type="predicted"/>
<organism evidence="1 2">
    <name type="scientific">Rugosimonospora africana</name>
    <dbReference type="NCBI Taxonomy" id="556532"/>
    <lineage>
        <taxon>Bacteria</taxon>
        <taxon>Bacillati</taxon>
        <taxon>Actinomycetota</taxon>
        <taxon>Actinomycetes</taxon>
        <taxon>Micromonosporales</taxon>
        <taxon>Micromonosporaceae</taxon>
        <taxon>Rugosimonospora</taxon>
    </lineage>
</organism>
<keyword evidence="2" id="KW-1185">Reference proteome</keyword>
<protein>
    <submittedName>
        <fullName evidence="1">Uncharacterized protein</fullName>
    </submittedName>
</protein>
<dbReference type="EMBL" id="BONZ01000042">
    <property type="protein sequence ID" value="GIH16317.1"/>
    <property type="molecule type" value="Genomic_DNA"/>
</dbReference>
<dbReference type="RefSeq" id="WP_203919912.1">
    <property type="nucleotide sequence ID" value="NZ_BONZ01000042.1"/>
</dbReference>
<gene>
    <name evidence="1" type="ORF">Raf01_44890</name>
</gene>
<sequence>MAFAIAMIILGLLLTRLARPRASRADRPAPWALLPSASTPFPYVNRLPSIAELRGMAASRES</sequence>